<evidence type="ECO:0000256" key="22">
    <source>
        <dbReference type="ARBA" id="ARBA00062452"/>
    </source>
</evidence>
<dbReference type="PROSITE" id="PS50089">
    <property type="entry name" value="ZF_RING_2"/>
    <property type="match status" value="1"/>
</dbReference>
<comment type="similarity">
    <text evidence="21">Belongs to the DEAD box helicase family. DEAH subfamily. DDX16/PRP8 sub-subfamily.</text>
</comment>
<feature type="compositionally biased region" description="Basic and acidic residues" evidence="26">
    <location>
        <begin position="127"/>
        <end position="142"/>
    </location>
</feature>
<dbReference type="InterPro" id="IPR011709">
    <property type="entry name" value="DEAD-box_helicase_OB_fold"/>
</dbReference>
<dbReference type="InterPro" id="IPR027417">
    <property type="entry name" value="P-loop_NTPase"/>
</dbReference>
<dbReference type="InterPro" id="IPR001841">
    <property type="entry name" value="Znf_RING"/>
</dbReference>
<organism evidence="31 32">
    <name type="scientific">Synaphobranchus kaupii</name>
    <name type="common">Kaup's arrowtooth eel</name>
    <dbReference type="NCBI Taxonomy" id="118154"/>
    <lineage>
        <taxon>Eukaryota</taxon>
        <taxon>Metazoa</taxon>
        <taxon>Chordata</taxon>
        <taxon>Craniata</taxon>
        <taxon>Vertebrata</taxon>
        <taxon>Euteleostomi</taxon>
        <taxon>Actinopterygii</taxon>
        <taxon>Neopterygii</taxon>
        <taxon>Teleostei</taxon>
        <taxon>Anguilliformes</taxon>
        <taxon>Synaphobranchidae</taxon>
        <taxon>Synaphobranchus</taxon>
    </lineage>
</organism>
<dbReference type="FunFam" id="3.40.50.300:FF:000007">
    <property type="entry name" value="Pre-mRNA-splicing factor ATP-dependent RNA helicase"/>
    <property type="match status" value="1"/>
</dbReference>
<dbReference type="SUPFAM" id="SSF57850">
    <property type="entry name" value="RING/U-box"/>
    <property type="match status" value="1"/>
</dbReference>
<evidence type="ECO:0000256" key="8">
    <source>
        <dbReference type="ARBA" id="ARBA00022723"/>
    </source>
</evidence>
<keyword evidence="8" id="KW-0479">Metal-binding</keyword>
<dbReference type="SMART" id="SM00184">
    <property type="entry name" value="RING"/>
    <property type="match status" value="1"/>
</dbReference>
<comment type="subcellular location">
    <subcellularLocation>
        <location evidence="1">Cytoplasm</location>
    </subcellularLocation>
    <subcellularLocation>
        <location evidence="2">Nucleus</location>
        <location evidence="2">Nucleoplasm</location>
    </subcellularLocation>
</comment>
<evidence type="ECO:0000256" key="15">
    <source>
        <dbReference type="ARBA" id="ARBA00022840"/>
    </source>
</evidence>
<keyword evidence="4" id="KW-0963">Cytoplasm</keyword>
<dbReference type="SMART" id="SM00490">
    <property type="entry name" value="HELICc"/>
    <property type="match status" value="1"/>
</dbReference>
<dbReference type="FunFam" id="3.40.50.300:FF:000818">
    <property type="entry name" value="pre-mRNA-splicing factor ATP-dependent RNA helicase DHX16"/>
    <property type="match status" value="1"/>
</dbReference>
<feature type="domain" description="RING-type" evidence="28">
    <location>
        <begin position="1199"/>
        <end position="1246"/>
    </location>
</feature>
<dbReference type="PANTHER" id="PTHR18934">
    <property type="entry name" value="ATP-DEPENDENT RNA HELICASE"/>
    <property type="match status" value="1"/>
</dbReference>
<comment type="catalytic activity">
    <reaction evidence="19">
        <text>ATP + H2O = ADP + phosphate + H(+)</text>
        <dbReference type="Rhea" id="RHEA:13065"/>
        <dbReference type="ChEBI" id="CHEBI:15377"/>
        <dbReference type="ChEBI" id="CHEBI:15378"/>
        <dbReference type="ChEBI" id="CHEBI:30616"/>
        <dbReference type="ChEBI" id="CHEBI:43474"/>
        <dbReference type="ChEBI" id="CHEBI:456216"/>
        <dbReference type="EC" id="3.6.4.13"/>
    </reaction>
</comment>
<dbReference type="GO" id="GO:0008270">
    <property type="term" value="F:zinc ion binding"/>
    <property type="evidence" value="ECO:0007669"/>
    <property type="project" value="UniProtKB-KW"/>
</dbReference>
<dbReference type="CDD" id="cd17974">
    <property type="entry name" value="DEXHc_DHX16"/>
    <property type="match status" value="1"/>
</dbReference>
<accession>A0A9Q1IUZ8</accession>
<evidence type="ECO:0000256" key="18">
    <source>
        <dbReference type="ARBA" id="ARBA00023242"/>
    </source>
</evidence>
<dbReference type="FunFam" id="1.20.120.1080:FF:000001">
    <property type="entry name" value="Pre-mRNA-splicing factor ATP-dependent RNA helicase"/>
    <property type="match status" value="1"/>
</dbReference>
<keyword evidence="7" id="KW-0507">mRNA processing</keyword>
<evidence type="ECO:0000256" key="14">
    <source>
        <dbReference type="ARBA" id="ARBA00022833"/>
    </source>
</evidence>
<feature type="region of interest" description="Disordered" evidence="26">
    <location>
        <begin position="1293"/>
        <end position="1325"/>
    </location>
</feature>
<feature type="region of interest" description="Disordered" evidence="26">
    <location>
        <begin position="306"/>
        <end position="354"/>
    </location>
</feature>
<dbReference type="PROSITE" id="PS51192">
    <property type="entry name" value="HELICASE_ATP_BIND_1"/>
    <property type="match status" value="1"/>
</dbReference>
<dbReference type="GO" id="GO:0005654">
    <property type="term" value="C:nucleoplasm"/>
    <property type="evidence" value="ECO:0007669"/>
    <property type="project" value="UniProtKB-SubCell"/>
</dbReference>
<keyword evidence="16" id="KW-0391">Immunity</keyword>
<feature type="compositionally biased region" description="Basic and acidic residues" evidence="26">
    <location>
        <begin position="152"/>
        <end position="179"/>
    </location>
</feature>
<protein>
    <recommendedName>
        <fullName evidence="23">Pre-mRNA-splicing factor ATP-dependent RNA helicase DHX16</fullName>
        <ecNumber evidence="3">3.6.4.13</ecNumber>
    </recommendedName>
    <alternativeName>
        <fullName evidence="24">DEAH-box protein 16</fullName>
    </alternativeName>
</protein>
<dbReference type="EC" id="3.6.4.13" evidence="3"/>
<comment type="subunit">
    <text evidence="22">Component of pre-catalytic spliceosome complexes. Component of the minor spliceosome, which splices U12-type introns. Interacts with GPKOW. Interacts with TRIM6. Interacts with RIGI.</text>
</comment>
<keyword evidence="15" id="KW-0067">ATP-binding</keyword>
<evidence type="ECO:0000256" key="4">
    <source>
        <dbReference type="ARBA" id="ARBA00022490"/>
    </source>
</evidence>
<evidence type="ECO:0000256" key="19">
    <source>
        <dbReference type="ARBA" id="ARBA00047984"/>
    </source>
</evidence>
<dbReference type="InterPro" id="IPR007502">
    <property type="entry name" value="Helicase-assoc_dom"/>
</dbReference>
<keyword evidence="12" id="KW-0378">Hydrolase</keyword>
<dbReference type="InterPro" id="IPR048333">
    <property type="entry name" value="HA2_WH"/>
</dbReference>
<dbReference type="GO" id="GO:0005737">
    <property type="term" value="C:cytoplasm"/>
    <property type="evidence" value="ECO:0007669"/>
    <property type="project" value="UniProtKB-SubCell"/>
</dbReference>
<dbReference type="CDD" id="cd16556">
    <property type="entry name" value="RING-HC_RNF183-like"/>
    <property type="match status" value="1"/>
</dbReference>
<evidence type="ECO:0000259" key="30">
    <source>
        <dbReference type="PROSITE" id="PS51194"/>
    </source>
</evidence>
<dbReference type="EMBL" id="JAINUF010000007">
    <property type="protein sequence ID" value="KAJ8354527.1"/>
    <property type="molecule type" value="Genomic_DNA"/>
</dbReference>
<keyword evidence="11 25" id="KW-0863">Zinc-finger</keyword>
<evidence type="ECO:0000256" key="13">
    <source>
        <dbReference type="ARBA" id="ARBA00022806"/>
    </source>
</evidence>
<feature type="compositionally biased region" description="Polar residues" evidence="26">
    <location>
        <begin position="1298"/>
        <end position="1309"/>
    </location>
</feature>
<evidence type="ECO:0000256" key="17">
    <source>
        <dbReference type="ARBA" id="ARBA00023187"/>
    </source>
</evidence>
<keyword evidence="27" id="KW-1133">Transmembrane helix</keyword>
<evidence type="ECO:0000256" key="11">
    <source>
        <dbReference type="ARBA" id="ARBA00022771"/>
    </source>
</evidence>
<dbReference type="Pfam" id="PF13445">
    <property type="entry name" value="zf-RING_UBOX"/>
    <property type="match status" value="1"/>
</dbReference>
<dbReference type="InterPro" id="IPR027370">
    <property type="entry name" value="Znf-RING_euk"/>
</dbReference>
<dbReference type="SMART" id="SM00487">
    <property type="entry name" value="DEXDc"/>
    <property type="match status" value="1"/>
</dbReference>
<evidence type="ECO:0000256" key="2">
    <source>
        <dbReference type="ARBA" id="ARBA00004642"/>
    </source>
</evidence>
<dbReference type="PROSITE" id="PS00690">
    <property type="entry name" value="DEAH_ATP_HELICASE"/>
    <property type="match status" value="1"/>
</dbReference>
<feature type="region of interest" description="Disordered" evidence="26">
    <location>
        <begin position="1055"/>
        <end position="1190"/>
    </location>
</feature>
<dbReference type="GO" id="GO:0045087">
    <property type="term" value="P:innate immune response"/>
    <property type="evidence" value="ECO:0007669"/>
    <property type="project" value="UniProtKB-KW"/>
</dbReference>
<name>A0A9Q1IUZ8_SYNKA</name>
<evidence type="ECO:0000256" key="26">
    <source>
        <dbReference type="SAM" id="MobiDB-lite"/>
    </source>
</evidence>
<comment type="function">
    <text evidence="20">Required for pre-mRNA splicing as a component of the spliceosome. Contributes to pre-mRNA splicing after spliceosome formation and prior to the first transesterification reaction. As a component of the minor spliceosome, involved in the splicing of U12-type introns in pre-mRNAs. Also plays a role in innate antiviral response by acting as a pattern recognition receptor sensing splicing signals in viral RNA. Mechanistically, TRIM6 promotes the interaction between unanchored 'Lys-48'-polyubiquitin chains and DHX16, leading to DHX16 interaction with RIGI and ssRNA to amplify RIGI-dependent innate antiviral immune responses.</text>
</comment>
<feature type="domain" description="Helicase C-terminal" evidence="30">
    <location>
        <begin position="632"/>
        <end position="805"/>
    </location>
</feature>
<evidence type="ECO:0000313" key="31">
    <source>
        <dbReference type="EMBL" id="KAJ8354527.1"/>
    </source>
</evidence>
<dbReference type="Gene3D" id="1.20.120.1080">
    <property type="match status" value="1"/>
</dbReference>
<dbReference type="OrthoDB" id="10253254at2759"/>
<evidence type="ECO:0000256" key="24">
    <source>
        <dbReference type="ARBA" id="ARBA00079549"/>
    </source>
</evidence>
<dbReference type="InterPro" id="IPR017907">
    <property type="entry name" value="Znf_RING_CS"/>
</dbReference>
<dbReference type="GO" id="GO:0000398">
    <property type="term" value="P:mRNA splicing, via spliceosome"/>
    <property type="evidence" value="ECO:0007669"/>
    <property type="project" value="UniProtKB-ARBA"/>
</dbReference>
<dbReference type="Pfam" id="PF00270">
    <property type="entry name" value="DEAD"/>
    <property type="match status" value="1"/>
</dbReference>
<keyword evidence="9" id="KW-0747">Spliceosome</keyword>
<dbReference type="PROSITE" id="PS51194">
    <property type="entry name" value="HELICASE_CTER"/>
    <property type="match status" value="1"/>
</dbReference>
<keyword evidence="14" id="KW-0862">Zinc</keyword>
<dbReference type="GO" id="GO:0005524">
    <property type="term" value="F:ATP binding"/>
    <property type="evidence" value="ECO:0007669"/>
    <property type="project" value="UniProtKB-KW"/>
</dbReference>
<dbReference type="InterPro" id="IPR013083">
    <property type="entry name" value="Znf_RING/FYVE/PHD"/>
</dbReference>
<evidence type="ECO:0000256" key="10">
    <source>
        <dbReference type="ARBA" id="ARBA00022741"/>
    </source>
</evidence>
<dbReference type="InterPro" id="IPR011545">
    <property type="entry name" value="DEAD/DEAH_box_helicase_dom"/>
</dbReference>
<dbReference type="SUPFAM" id="SSF52540">
    <property type="entry name" value="P-loop containing nucleoside triphosphate hydrolases"/>
    <property type="match status" value="1"/>
</dbReference>
<evidence type="ECO:0000256" key="21">
    <source>
        <dbReference type="ARBA" id="ARBA00061692"/>
    </source>
</evidence>
<dbReference type="GO" id="GO:0003724">
    <property type="term" value="F:RNA helicase activity"/>
    <property type="evidence" value="ECO:0007669"/>
    <property type="project" value="UniProtKB-EC"/>
</dbReference>
<dbReference type="GO" id="GO:0003723">
    <property type="term" value="F:RNA binding"/>
    <property type="evidence" value="ECO:0007669"/>
    <property type="project" value="TreeGrafter"/>
</dbReference>
<evidence type="ECO:0000259" key="28">
    <source>
        <dbReference type="PROSITE" id="PS50089"/>
    </source>
</evidence>
<dbReference type="Pfam" id="PF21010">
    <property type="entry name" value="HA2_C"/>
    <property type="match status" value="1"/>
</dbReference>
<keyword evidence="27" id="KW-0812">Transmembrane</keyword>
<evidence type="ECO:0000256" key="20">
    <source>
        <dbReference type="ARBA" id="ARBA00060352"/>
    </source>
</evidence>
<evidence type="ECO:0000256" key="12">
    <source>
        <dbReference type="ARBA" id="ARBA00022801"/>
    </source>
</evidence>
<dbReference type="SMART" id="SM00847">
    <property type="entry name" value="HA2"/>
    <property type="match status" value="1"/>
</dbReference>
<keyword evidence="18" id="KW-0539">Nucleus</keyword>
<feature type="region of interest" description="Disordered" evidence="26">
    <location>
        <begin position="123"/>
        <end position="225"/>
    </location>
</feature>
<dbReference type="InterPro" id="IPR001650">
    <property type="entry name" value="Helicase_C-like"/>
</dbReference>
<keyword evidence="5" id="KW-0597">Phosphoprotein</keyword>
<dbReference type="Gene3D" id="3.30.40.10">
    <property type="entry name" value="Zinc/RING finger domain, C3HC4 (zinc finger)"/>
    <property type="match status" value="1"/>
</dbReference>
<dbReference type="Gene3D" id="3.40.50.300">
    <property type="entry name" value="P-loop containing nucleotide triphosphate hydrolases"/>
    <property type="match status" value="2"/>
</dbReference>
<gene>
    <name evidence="31" type="ORF">SKAU_G00220940</name>
</gene>
<evidence type="ECO:0000313" key="32">
    <source>
        <dbReference type="Proteomes" id="UP001152622"/>
    </source>
</evidence>
<feature type="compositionally biased region" description="Basic and acidic residues" evidence="26">
    <location>
        <begin position="1159"/>
        <end position="1187"/>
    </location>
</feature>
<keyword evidence="6" id="KW-0399">Innate immunity</keyword>
<reference evidence="31" key="1">
    <citation type="journal article" date="2023" name="Science">
        <title>Genome structures resolve the early diversification of teleost fishes.</title>
        <authorList>
            <person name="Parey E."/>
            <person name="Louis A."/>
            <person name="Montfort J."/>
            <person name="Bouchez O."/>
            <person name="Roques C."/>
            <person name="Iampietro C."/>
            <person name="Lluch J."/>
            <person name="Castinel A."/>
            <person name="Donnadieu C."/>
            <person name="Desvignes T."/>
            <person name="Floi Bucao C."/>
            <person name="Jouanno E."/>
            <person name="Wen M."/>
            <person name="Mejri S."/>
            <person name="Dirks R."/>
            <person name="Jansen H."/>
            <person name="Henkel C."/>
            <person name="Chen W.J."/>
            <person name="Zahm M."/>
            <person name="Cabau C."/>
            <person name="Klopp C."/>
            <person name="Thompson A.W."/>
            <person name="Robinson-Rechavi M."/>
            <person name="Braasch I."/>
            <person name="Lecointre G."/>
            <person name="Bobe J."/>
            <person name="Postlethwait J.H."/>
            <person name="Berthelot C."/>
            <person name="Roest Crollius H."/>
            <person name="Guiguen Y."/>
        </authorList>
    </citation>
    <scope>NUCLEOTIDE SEQUENCE</scope>
    <source>
        <strain evidence="31">WJC10195</strain>
    </source>
</reference>
<proteinExistence type="inferred from homology"/>
<dbReference type="CDD" id="cd18791">
    <property type="entry name" value="SF2_C_RHA"/>
    <property type="match status" value="1"/>
</dbReference>
<keyword evidence="10" id="KW-0547">Nucleotide-binding</keyword>
<dbReference type="Pfam" id="PF07717">
    <property type="entry name" value="OB_NTP_bind"/>
    <property type="match status" value="1"/>
</dbReference>
<feature type="compositionally biased region" description="Basic and acidic residues" evidence="26">
    <location>
        <begin position="239"/>
        <end position="255"/>
    </location>
</feature>
<keyword evidence="32" id="KW-1185">Reference proteome</keyword>
<comment type="caution">
    <text evidence="31">The sequence shown here is derived from an EMBL/GenBank/DDBJ whole genome shotgun (WGS) entry which is preliminary data.</text>
</comment>
<feature type="compositionally biased region" description="Polar residues" evidence="26">
    <location>
        <begin position="1089"/>
        <end position="1102"/>
    </location>
</feature>
<dbReference type="GO" id="GO:0016787">
    <property type="term" value="F:hydrolase activity"/>
    <property type="evidence" value="ECO:0007669"/>
    <property type="project" value="UniProtKB-KW"/>
</dbReference>
<dbReference type="Pfam" id="PF04408">
    <property type="entry name" value="WHD_HA2"/>
    <property type="match status" value="1"/>
</dbReference>
<evidence type="ECO:0000256" key="3">
    <source>
        <dbReference type="ARBA" id="ARBA00012552"/>
    </source>
</evidence>
<evidence type="ECO:0000259" key="29">
    <source>
        <dbReference type="PROSITE" id="PS51192"/>
    </source>
</evidence>
<keyword evidence="13" id="KW-0347">Helicase</keyword>
<evidence type="ECO:0000256" key="16">
    <source>
        <dbReference type="ARBA" id="ARBA00022859"/>
    </source>
</evidence>
<feature type="region of interest" description="Disordered" evidence="26">
    <location>
        <begin position="239"/>
        <end position="261"/>
    </location>
</feature>
<feature type="transmembrane region" description="Helical" evidence="27">
    <location>
        <begin position="1365"/>
        <end position="1390"/>
    </location>
</feature>
<evidence type="ECO:0000256" key="1">
    <source>
        <dbReference type="ARBA" id="ARBA00004496"/>
    </source>
</evidence>
<evidence type="ECO:0000256" key="27">
    <source>
        <dbReference type="SAM" id="Phobius"/>
    </source>
</evidence>
<dbReference type="PROSITE" id="PS00518">
    <property type="entry name" value="ZF_RING_1"/>
    <property type="match status" value="1"/>
</dbReference>
<evidence type="ECO:0000256" key="23">
    <source>
        <dbReference type="ARBA" id="ARBA00069571"/>
    </source>
</evidence>
<feature type="compositionally biased region" description="Basic and acidic residues" evidence="26">
    <location>
        <begin position="189"/>
        <end position="225"/>
    </location>
</feature>
<dbReference type="PANTHER" id="PTHR18934:SF83">
    <property type="entry name" value="PRE-MRNA-SPLICING FACTOR ATP-DEPENDENT RNA HELICASE DHX16"/>
    <property type="match status" value="1"/>
</dbReference>
<dbReference type="InterPro" id="IPR014001">
    <property type="entry name" value="Helicase_ATP-bd"/>
</dbReference>
<keyword evidence="27" id="KW-0472">Membrane</keyword>
<dbReference type="Pfam" id="PF00271">
    <property type="entry name" value="Helicase_C"/>
    <property type="match status" value="1"/>
</dbReference>
<keyword evidence="17" id="KW-0508">mRNA splicing</keyword>
<sequence length="1414" mass="161490">MDRSVSYRLQNTKEDTFRKQASMANLEQWVNDRLHDILGLSDKYVAQFMIGSARRSSGPQDFVSRLRETGTIDIDQRVVAFAEELYNKIPRKQAVEKPARAKEREILEMERKNRTYTLLEDTESEGEVAKEHVKEKKKDKDRGKKRKHLRQKREESPSSSEEERNKSKRPAAEGNKDAEKEEEEEEWEKEERERLQDLEERDAFAERVKQKDKDKTRHILERNDKKAYEEAQKRLKMAEEDQRKMLPELRKESRQKYLSTRTTEKLEDLEAEIADDEYLFSSQALTEREKQDLQYKRTVRDLARDYKKAGAKEKEERKNRYYMPEESRSKTVPQRDLELDPEEGGREGGGEQGRWEEERLSAAALHFGAKEERERGMKAEMEKYQLVLEEEEMISFVSAVTMKGTRTIKEQSEPVISQAEQQRESIQQVRRSLPMFPYREDLLSAIHHHQILIIEGETGSGKTTQIPQYLVEEGYTKGGMKIGCTQPRRVAAMSVAARVAQEMGVKLGNEVGYSIRFEDCTSERTVLKYMTDGMLLREFLTEPDLASYSVVLIDEAHERTLHTDILFGLIKDIARFRSDLKVLVASATLDTERFSCFFDDAPVFRIPGRRFPVDIFYTKAPEADYLEACVVSVLQIHVTQPTGDVLVFLTGQEEIEACCELLQERCRRLGSKISELIVLPIYANLPSDMQAKIFNPTPPGARKVVVATNIAETSLTIDGIIYVIDPGFCKQKSYNARTGMESLIVTPCSRASANQRAGRAGRVAAGKCFRLYTAWAFKNEMEETTVPEIQRTNLGNVVLLLKSLGINDLIHFDFMDPPPHETLVLALEQLYALGALNHRGELTKLGRRMAELPVDPMLSKMVLASEQYKCSEEVLTIAAMLSVNNSIFYRPKDKVVHADNARMNFVVPGGDHIVLLNVYTQWVESGYSTQWCYENFIQFRSMKRARDVREQLEGLMDRIEVEVCSCQGDGMPIRKAVTAGYFYHTARLSKGGYKTVKHQQTVYVHPNSSLFEEQPRWLIYHELVFTTKEFMRQVIEIDSGWLLEVAPHYYKSKELEDGSSKKMPRKQGKAREELGAKHSFTMSDERENANGSQGANLKQLLNEQPRAEGKGKPSSRPGRERERERKEGGGKERGSKRVVRSRSSDAERRGRGSRRRRDHERDRGKRRERGRSEEGRDRQKEGRRGSGEQEEDDVEDTECVVCFCAYDNVFKTPKLLSCGHTFCLECLARINVSLPEIKSLPCPVCRELTDLPHGRDLPHLGNNQDIFRKLPPEMQRAQSVRFKRSKGKLVLKNPLAGTHSSPTKPSLTLPNFKKKVQEGPTGEGGDLQLANLEHGHTPATSVDVGRPPNRVRGRLRRLFRSDQCYYAAVGSIITVAVALMLMGILAFVVVPNVANNRPPLGNNSLPGNGRDIGP</sequence>
<feature type="compositionally biased region" description="Basic and acidic residues" evidence="26">
    <location>
        <begin position="1105"/>
        <end position="1135"/>
    </location>
</feature>
<evidence type="ECO:0000256" key="25">
    <source>
        <dbReference type="PROSITE-ProRule" id="PRU00175"/>
    </source>
</evidence>
<evidence type="ECO:0000256" key="6">
    <source>
        <dbReference type="ARBA" id="ARBA00022588"/>
    </source>
</evidence>
<dbReference type="Proteomes" id="UP001152622">
    <property type="component" value="Chromosome 7"/>
</dbReference>
<feature type="domain" description="Helicase ATP-binding" evidence="29">
    <location>
        <begin position="443"/>
        <end position="607"/>
    </location>
</feature>
<evidence type="ECO:0000256" key="9">
    <source>
        <dbReference type="ARBA" id="ARBA00022728"/>
    </source>
</evidence>
<dbReference type="GO" id="GO:0071013">
    <property type="term" value="C:catalytic step 2 spliceosome"/>
    <property type="evidence" value="ECO:0007669"/>
    <property type="project" value="TreeGrafter"/>
</dbReference>
<evidence type="ECO:0000256" key="5">
    <source>
        <dbReference type="ARBA" id="ARBA00022553"/>
    </source>
</evidence>
<dbReference type="InterPro" id="IPR002464">
    <property type="entry name" value="DNA/RNA_helicase_DEAH_CS"/>
</dbReference>
<evidence type="ECO:0000256" key="7">
    <source>
        <dbReference type="ARBA" id="ARBA00022664"/>
    </source>
</evidence>